<proteinExistence type="predicted"/>
<accession>A0A8T0FG71</accession>
<dbReference type="AlphaFoldDB" id="A0A8T0FG71"/>
<dbReference type="EMBL" id="JABXBU010000011">
    <property type="protein sequence ID" value="KAF8790294.1"/>
    <property type="molecule type" value="Genomic_DNA"/>
</dbReference>
<gene>
    <name evidence="1" type="ORF">HNY73_005345</name>
</gene>
<evidence type="ECO:0000313" key="1">
    <source>
        <dbReference type="EMBL" id="KAF8790294.1"/>
    </source>
</evidence>
<sequence>MRILDETSKGPKRNGNVSWVYACMCKLPIHPWRYTGALKGRFRYPATC</sequence>
<reference evidence="1" key="2">
    <citation type="submission" date="2020-06" db="EMBL/GenBank/DDBJ databases">
        <authorList>
            <person name="Sheffer M."/>
        </authorList>
    </citation>
    <scope>NUCLEOTIDE SEQUENCE</scope>
</reference>
<protein>
    <submittedName>
        <fullName evidence="1">Uncharacterized protein</fullName>
    </submittedName>
</protein>
<reference evidence="1" key="1">
    <citation type="journal article" date="2020" name="bioRxiv">
        <title>Chromosome-level reference genome of the European wasp spider Argiope bruennichi: a resource for studies on range expansion and evolutionary adaptation.</title>
        <authorList>
            <person name="Sheffer M.M."/>
            <person name="Hoppe A."/>
            <person name="Krehenwinkel H."/>
            <person name="Uhl G."/>
            <person name="Kuss A.W."/>
            <person name="Jensen L."/>
            <person name="Jensen C."/>
            <person name="Gillespie R.G."/>
            <person name="Hoff K.J."/>
            <person name="Prost S."/>
        </authorList>
    </citation>
    <scope>NUCLEOTIDE SEQUENCE</scope>
</reference>
<comment type="caution">
    <text evidence="1">The sequence shown here is derived from an EMBL/GenBank/DDBJ whole genome shotgun (WGS) entry which is preliminary data.</text>
</comment>
<organism evidence="1 2">
    <name type="scientific">Argiope bruennichi</name>
    <name type="common">Wasp spider</name>
    <name type="synonym">Aranea bruennichi</name>
    <dbReference type="NCBI Taxonomy" id="94029"/>
    <lineage>
        <taxon>Eukaryota</taxon>
        <taxon>Metazoa</taxon>
        <taxon>Ecdysozoa</taxon>
        <taxon>Arthropoda</taxon>
        <taxon>Chelicerata</taxon>
        <taxon>Arachnida</taxon>
        <taxon>Araneae</taxon>
        <taxon>Araneomorphae</taxon>
        <taxon>Entelegynae</taxon>
        <taxon>Araneoidea</taxon>
        <taxon>Araneidae</taxon>
        <taxon>Argiope</taxon>
    </lineage>
</organism>
<name>A0A8T0FG71_ARGBR</name>
<dbReference type="Proteomes" id="UP000807504">
    <property type="component" value="Unassembled WGS sequence"/>
</dbReference>
<keyword evidence="2" id="KW-1185">Reference proteome</keyword>
<evidence type="ECO:0000313" key="2">
    <source>
        <dbReference type="Proteomes" id="UP000807504"/>
    </source>
</evidence>